<gene>
    <name evidence="1" type="ORF">LMG3441_03141</name>
</gene>
<proteinExistence type="predicted"/>
<keyword evidence="2" id="KW-1185">Reference proteome</keyword>
<protein>
    <submittedName>
        <fullName evidence="1">Uncharacterized protein</fullName>
    </submittedName>
</protein>
<organism evidence="1 2">
    <name type="scientific">Achromobacter kerstersii</name>
    <dbReference type="NCBI Taxonomy" id="1353890"/>
    <lineage>
        <taxon>Bacteria</taxon>
        <taxon>Pseudomonadati</taxon>
        <taxon>Pseudomonadota</taxon>
        <taxon>Betaproteobacteria</taxon>
        <taxon>Burkholderiales</taxon>
        <taxon>Alcaligenaceae</taxon>
        <taxon>Achromobacter</taxon>
    </lineage>
</organism>
<dbReference type="AlphaFoldDB" id="A0A6S7B044"/>
<dbReference type="Proteomes" id="UP000494269">
    <property type="component" value="Unassembled WGS sequence"/>
</dbReference>
<dbReference type="RefSeq" id="WP_175170280.1">
    <property type="nucleotide sequence ID" value="NZ_CADIJQ010000004.1"/>
</dbReference>
<evidence type="ECO:0000313" key="1">
    <source>
        <dbReference type="EMBL" id="CAB3711202.1"/>
    </source>
</evidence>
<sequence length="454" mass="50848">MYQNNTFETNTFGFNLPCRQFVISAERTKERRLPMVDEFILKTLLVVKSISADRLARFFGFEGRDLGIAISDLQSRSLVMVDGDCLSLHPSAKEMFRTSTEDAPTITVAEPLNADVWFDLVTKHMVSGRGLRNVQHLIPLPLRQQIDNAGARAAFHDNFRDYLRIARNDQQADQWSLYSILDVHAGRYSFVQIGGSERLTLQGEPRLESHLNLRGADSKARGKQLTEAMSIELRKLEHVNPSQASSNEFARMFNHRDWSQWLGEKGHFDLAAWFQQEMNHSTSGTVPLVGYPYVERNRRAIAELLEDAALDTSADHCWQTWWLRPGGSLWGATEDVPVTLEALRGVIRARTKGGTLSSVVISPASVTDALSRTFSRVFDMGVRAPTKKVPTALEVVLIAERVAVVSVMVALSESVCVPIGYATNDQAQVRRIAELSGISELVREGTRLWPQPGR</sequence>
<accession>A0A6S7B044</accession>
<evidence type="ECO:0000313" key="2">
    <source>
        <dbReference type="Proteomes" id="UP000494269"/>
    </source>
</evidence>
<reference evidence="1 2" key="1">
    <citation type="submission" date="2020-04" db="EMBL/GenBank/DDBJ databases">
        <authorList>
            <person name="De Canck E."/>
        </authorList>
    </citation>
    <scope>NUCLEOTIDE SEQUENCE [LARGE SCALE GENOMIC DNA]</scope>
    <source>
        <strain evidence="1 2">LMG 3441</strain>
    </source>
</reference>
<dbReference type="EMBL" id="CADIJQ010000004">
    <property type="protein sequence ID" value="CAB3711202.1"/>
    <property type="molecule type" value="Genomic_DNA"/>
</dbReference>
<name>A0A6S7B044_9BURK</name>